<feature type="domain" description="OmpA-like" evidence="3">
    <location>
        <begin position="429"/>
        <end position="561"/>
    </location>
</feature>
<dbReference type="SUPFAM" id="SSF103088">
    <property type="entry name" value="OmpA-like"/>
    <property type="match status" value="1"/>
</dbReference>
<protein>
    <submittedName>
        <fullName evidence="4">OmpA family protein</fullName>
    </submittedName>
</protein>
<sequence>MYLSSFLQRQRGNAAGKLLTIVLVLGLLGLGGWLVSKDMLKQGGDSPLSSLPSSLGGGVAVPEPAEPVIGTPVLQSAAPYEMKNNIIDIDMSEYAGYGGLIVANGGLAPNPESIFAKQYGFQVRLNKGESEEWSALNNGQMAAVATTADVLAVLGRQFEVTVPAQIAFSRGADQVVVDSDIASINQLKGKVLGASQFNESEFFIRYLASEAGVPVKVLRDLESRPAANELGLVFYEDAFIACDAYAAELSGNGRLNGCVGWSPRTDEVVAESAGAAKMLVSNRNLLVVADILVVNKGFATAHPDKVKGLVHGLLEGNRLLRDDPQTHAGVVAQAFGWTQQETLDELAKVHLSNLPENLAFFDGSIDSAGSFQGIFQSSVLAYGALIKNPADPARFANVQHLKALEAGGQFKGQSISIAPIRTSGKVALEGDALLSKDIRFFFEANSAALDKQAKANQDYLDTIKKFLQVSPGSIVLLRGHVDNAMVADFERQGGPALVKSMALKAMELSRQRTLSVKEALLARHPGIADDRIELVGRGWEEPIGQDSEQNRRVEVQWFTLE</sequence>
<keyword evidence="5" id="KW-1185">Reference proteome</keyword>
<dbReference type="Gene3D" id="3.40.190.10">
    <property type="entry name" value="Periplasmic binding protein-like II"/>
    <property type="match status" value="1"/>
</dbReference>
<organism evidence="4 5">
    <name type="scientific">Aquipseudomonas campi</name>
    <dbReference type="NCBI Taxonomy" id="2731681"/>
    <lineage>
        <taxon>Bacteria</taxon>
        <taxon>Pseudomonadati</taxon>
        <taxon>Pseudomonadota</taxon>
        <taxon>Gammaproteobacteria</taxon>
        <taxon>Pseudomonadales</taxon>
        <taxon>Pseudomonadaceae</taxon>
        <taxon>Aquipseudomonas</taxon>
    </lineage>
</organism>
<evidence type="ECO:0000313" key="5">
    <source>
        <dbReference type="Proteomes" id="UP000501379"/>
    </source>
</evidence>
<name>A0A6M8FL32_9GAMM</name>
<dbReference type="EMBL" id="CP053697">
    <property type="protein sequence ID" value="QKE65052.1"/>
    <property type="molecule type" value="Genomic_DNA"/>
</dbReference>
<dbReference type="GO" id="GO:0016020">
    <property type="term" value="C:membrane"/>
    <property type="evidence" value="ECO:0007669"/>
    <property type="project" value="UniProtKB-UniRule"/>
</dbReference>
<dbReference type="InterPro" id="IPR006665">
    <property type="entry name" value="OmpA-like"/>
</dbReference>
<dbReference type="SUPFAM" id="SSF53850">
    <property type="entry name" value="Periplasmic binding protein-like II"/>
    <property type="match status" value="1"/>
</dbReference>
<evidence type="ECO:0000313" key="4">
    <source>
        <dbReference type="EMBL" id="QKE65052.1"/>
    </source>
</evidence>
<dbReference type="Pfam" id="PF00691">
    <property type="entry name" value="OmpA"/>
    <property type="match status" value="1"/>
</dbReference>
<dbReference type="PROSITE" id="PS51123">
    <property type="entry name" value="OMPA_2"/>
    <property type="match status" value="1"/>
</dbReference>
<feature type="transmembrane region" description="Helical" evidence="2">
    <location>
        <begin position="12"/>
        <end position="35"/>
    </location>
</feature>
<dbReference type="InterPro" id="IPR036737">
    <property type="entry name" value="OmpA-like_sf"/>
</dbReference>
<dbReference type="CDD" id="cd07185">
    <property type="entry name" value="OmpA_C-like"/>
    <property type="match status" value="1"/>
</dbReference>
<evidence type="ECO:0000256" key="2">
    <source>
        <dbReference type="SAM" id="Phobius"/>
    </source>
</evidence>
<accession>A0A6M8FL32</accession>
<dbReference type="Gene3D" id="3.30.1330.60">
    <property type="entry name" value="OmpA-like domain"/>
    <property type="match status" value="1"/>
</dbReference>
<dbReference type="RefSeq" id="WP_173210561.1">
    <property type="nucleotide sequence ID" value="NZ_CP053697.2"/>
</dbReference>
<proteinExistence type="predicted"/>
<dbReference type="Proteomes" id="UP000501379">
    <property type="component" value="Chromosome"/>
</dbReference>
<gene>
    <name evidence="4" type="ORF">HNE05_17400</name>
</gene>
<reference evidence="4" key="1">
    <citation type="submission" date="2020-07" db="EMBL/GenBank/DDBJ databases">
        <title>Nitrate ammonifying Pseudomonas campi sp. nov. isolated from German agricultural grassland.</title>
        <authorList>
            <person name="Timsy T."/>
            <person name="Ulrich A."/>
            <person name="Spanner T."/>
            <person name="Foesel B."/>
            <person name="Kolb S."/>
            <person name="Horn M.A."/>
            <person name="Behrendt U."/>
        </authorList>
    </citation>
    <scope>NUCLEOTIDE SEQUENCE</scope>
    <source>
        <strain evidence="4">S1-A32-2</strain>
    </source>
</reference>
<keyword evidence="1 2" id="KW-0472">Membrane</keyword>
<evidence type="ECO:0000259" key="3">
    <source>
        <dbReference type="PROSITE" id="PS51123"/>
    </source>
</evidence>
<keyword evidence="2" id="KW-0812">Transmembrane</keyword>
<keyword evidence="2" id="KW-1133">Transmembrane helix</keyword>
<dbReference type="AlphaFoldDB" id="A0A6M8FL32"/>
<dbReference type="KEGG" id="pcam:HNE05_17400"/>
<evidence type="ECO:0000256" key="1">
    <source>
        <dbReference type="PROSITE-ProRule" id="PRU00473"/>
    </source>
</evidence>